<dbReference type="InterPro" id="IPR000073">
    <property type="entry name" value="AB_hydrolase_1"/>
</dbReference>
<dbReference type="EMBL" id="JAAARO010000007">
    <property type="protein sequence ID" value="KAF5745556.1"/>
    <property type="molecule type" value="Genomic_DNA"/>
</dbReference>
<evidence type="ECO:0000256" key="1">
    <source>
        <dbReference type="SAM" id="Phobius"/>
    </source>
</evidence>
<dbReference type="OrthoDB" id="6431331at2759"/>
<gene>
    <name evidence="3" type="ORF">HS088_TW07G01148</name>
</gene>
<dbReference type="InterPro" id="IPR029058">
    <property type="entry name" value="AB_hydrolase_fold"/>
</dbReference>
<comment type="caution">
    <text evidence="3">The sequence shown here is derived from an EMBL/GenBank/DDBJ whole genome shotgun (WGS) entry which is preliminary data.</text>
</comment>
<feature type="transmembrane region" description="Helical" evidence="1">
    <location>
        <begin position="6"/>
        <end position="25"/>
    </location>
</feature>
<dbReference type="FunCoup" id="A0A7J7DHM1">
    <property type="interactions" value="680"/>
</dbReference>
<dbReference type="AlphaFoldDB" id="A0A7J7DHM1"/>
<proteinExistence type="predicted"/>
<dbReference type="PRINTS" id="PR00111">
    <property type="entry name" value="ABHYDROLASE"/>
</dbReference>
<keyword evidence="4" id="KW-1185">Reference proteome</keyword>
<accession>A0A7J7DHM1</accession>
<dbReference type="Proteomes" id="UP000593562">
    <property type="component" value="Unassembled WGS sequence"/>
</dbReference>
<organism evidence="3 4">
    <name type="scientific">Tripterygium wilfordii</name>
    <name type="common">Thunder God vine</name>
    <dbReference type="NCBI Taxonomy" id="458696"/>
    <lineage>
        <taxon>Eukaryota</taxon>
        <taxon>Viridiplantae</taxon>
        <taxon>Streptophyta</taxon>
        <taxon>Embryophyta</taxon>
        <taxon>Tracheophyta</taxon>
        <taxon>Spermatophyta</taxon>
        <taxon>Magnoliopsida</taxon>
        <taxon>eudicotyledons</taxon>
        <taxon>Gunneridae</taxon>
        <taxon>Pentapetalae</taxon>
        <taxon>rosids</taxon>
        <taxon>fabids</taxon>
        <taxon>Celastrales</taxon>
        <taxon>Celastraceae</taxon>
        <taxon>Tripterygium</taxon>
    </lineage>
</organism>
<dbReference type="SUPFAM" id="SSF53474">
    <property type="entry name" value="alpha/beta-Hydrolases"/>
    <property type="match status" value="1"/>
</dbReference>
<dbReference type="Gene3D" id="3.40.50.1820">
    <property type="entry name" value="alpha/beta hydrolase"/>
    <property type="match status" value="1"/>
</dbReference>
<keyword evidence="1" id="KW-1133">Transmembrane helix</keyword>
<dbReference type="PANTHER" id="PTHR43139">
    <property type="entry name" value="SI:DKEY-122A22.2"/>
    <property type="match status" value="1"/>
</dbReference>
<dbReference type="InParanoid" id="A0A7J7DHM1"/>
<evidence type="ECO:0000313" key="3">
    <source>
        <dbReference type="EMBL" id="KAF5745556.1"/>
    </source>
</evidence>
<feature type="domain" description="AB hydrolase-1" evidence="2">
    <location>
        <begin position="82"/>
        <end position="314"/>
    </location>
</feature>
<dbReference type="PANTHER" id="PTHR43139:SF37">
    <property type="entry name" value="ALPHA_BETA-HYDROLASES SUPERFAMILY PROTEIN"/>
    <property type="match status" value="1"/>
</dbReference>
<reference evidence="3 4" key="1">
    <citation type="journal article" date="2020" name="Nat. Commun.">
        <title>Genome of Tripterygium wilfordii and identification of cytochrome P450 involved in triptolide biosynthesis.</title>
        <authorList>
            <person name="Tu L."/>
            <person name="Su P."/>
            <person name="Zhang Z."/>
            <person name="Gao L."/>
            <person name="Wang J."/>
            <person name="Hu T."/>
            <person name="Zhou J."/>
            <person name="Zhang Y."/>
            <person name="Zhao Y."/>
            <person name="Liu Y."/>
            <person name="Song Y."/>
            <person name="Tong Y."/>
            <person name="Lu Y."/>
            <person name="Yang J."/>
            <person name="Xu C."/>
            <person name="Jia M."/>
            <person name="Peters R.J."/>
            <person name="Huang L."/>
            <person name="Gao W."/>
        </authorList>
    </citation>
    <scope>NUCLEOTIDE SEQUENCE [LARGE SCALE GENOMIC DNA]</scope>
    <source>
        <strain evidence="4">cv. XIE 37</strain>
        <tissue evidence="3">Leaf</tissue>
    </source>
</reference>
<dbReference type="InterPro" id="IPR052370">
    <property type="entry name" value="Meta-cleavage_hydrolase"/>
</dbReference>
<evidence type="ECO:0000259" key="2">
    <source>
        <dbReference type="Pfam" id="PF00561"/>
    </source>
</evidence>
<dbReference type="Pfam" id="PF00561">
    <property type="entry name" value="Abhydrolase_1"/>
    <property type="match status" value="1"/>
</dbReference>
<protein>
    <recommendedName>
        <fullName evidence="2">AB hydrolase-1 domain-containing protein</fullName>
    </recommendedName>
</protein>
<keyword evidence="1" id="KW-0472">Membrane</keyword>
<sequence length="334" mass="38462">MEYSKLVWCGLSSYISITLSFFHIFRSVLSSFNRIPLTVYLDCILSLYFWFCGLCPCTVDLDDHTTIHFWTPRHRRLDKPDLVMIHGFGGTSRWQFSTQVASLSQHFNLYVPDLLFFGKSHTAKSDRSDKFQAECIMEGLKKLGLDRFAVYGISYGGYVAYQMAEKHPEVVDKVVLASTGVGCSDDQKMKELNKFGRNVLDILVPDNPDDLRLLVKFSTFKFNPLKWTPNFFVSRFVDGIYRTHRKEKLELLEDLMERTEDSRPCILTQETLLIWGDKDQVFPLYMGYQLQRRLGSKSRLEIIKDTGHASNIESAGTLNRLIKSFVLGQSQNGI</sequence>
<keyword evidence="1" id="KW-0812">Transmembrane</keyword>
<evidence type="ECO:0000313" key="4">
    <source>
        <dbReference type="Proteomes" id="UP000593562"/>
    </source>
</evidence>
<name>A0A7J7DHM1_TRIWF</name>